<organism evidence="1 2">
    <name type="scientific">Paenibacillus turicensis</name>
    <dbReference type="NCBI Taxonomy" id="160487"/>
    <lineage>
        <taxon>Bacteria</taxon>
        <taxon>Bacillati</taxon>
        <taxon>Bacillota</taxon>
        <taxon>Bacilli</taxon>
        <taxon>Bacillales</taxon>
        <taxon>Paenibacillaceae</taxon>
        <taxon>Paenibacillus</taxon>
    </lineage>
</organism>
<evidence type="ECO:0000313" key="2">
    <source>
        <dbReference type="Proteomes" id="UP001519272"/>
    </source>
</evidence>
<protein>
    <submittedName>
        <fullName evidence="1">Uncharacterized protein</fullName>
    </submittedName>
</protein>
<dbReference type="RefSeq" id="WP_210090837.1">
    <property type="nucleotide sequence ID" value="NZ_JAGGKG010000024.1"/>
</dbReference>
<sequence>MKLEDRVTILKEYQVYCYQVCLCLLHEQRRAEAAACTALLNIAQISEFFTADPVKKRAKVRQAAIHAANEIAMEKSSTA</sequence>
<gene>
    <name evidence="1" type="ORF">J2Z32_003926</name>
</gene>
<evidence type="ECO:0000313" key="1">
    <source>
        <dbReference type="EMBL" id="MBP1907251.1"/>
    </source>
</evidence>
<reference evidence="1 2" key="1">
    <citation type="submission" date="2021-03" db="EMBL/GenBank/DDBJ databases">
        <title>Genomic Encyclopedia of Type Strains, Phase IV (KMG-IV): sequencing the most valuable type-strain genomes for metagenomic binning, comparative biology and taxonomic classification.</title>
        <authorList>
            <person name="Goeker M."/>
        </authorList>
    </citation>
    <scope>NUCLEOTIDE SEQUENCE [LARGE SCALE GENOMIC DNA]</scope>
    <source>
        <strain evidence="1 2">DSM 14349</strain>
    </source>
</reference>
<proteinExistence type="predicted"/>
<keyword evidence="2" id="KW-1185">Reference proteome</keyword>
<comment type="caution">
    <text evidence="1">The sequence shown here is derived from an EMBL/GenBank/DDBJ whole genome shotgun (WGS) entry which is preliminary data.</text>
</comment>
<dbReference type="EMBL" id="JAGGKG010000024">
    <property type="protein sequence ID" value="MBP1907251.1"/>
    <property type="molecule type" value="Genomic_DNA"/>
</dbReference>
<name>A0ABS4FXD8_9BACL</name>
<accession>A0ABS4FXD8</accession>
<dbReference type="Proteomes" id="UP001519272">
    <property type="component" value="Unassembled WGS sequence"/>
</dbReference>